<dbReference type="InterPro" id="IPR029063">
    <property type="entry name" value="SAM-dependent_MTases_sf"/>
</dbReference>
<proteinExistence type="predicted"/>
<protein>
    <recommendedName>
        <fullName evidence="3">Methyltransferase small domain-containing protein</fullName>
    </recommendedName>
</protein>
<dbReference type="OrthoDB" id="46564at2759"/>
<reference evidence="1 2" key="1">
    <citation type="submission" date="2017-08" db="EMBL/GenBank/DDBJ databases">
        <title>Acidophilic green algal genome provides insights into adaptation to an acidic environment.</title>
        <authorList>
            <person name="Hirooka S."/>
            <person name="Hirose Y."/>
            <person name="Kanesaki Y."/>
            <person name="Higuchi S."/>
            <person name="Fujiwara T."/>
            <person name="Onuma R."/>
            <person name="Era A."/>
            <person name="Ohbayashi R."/>
            <person name="Uzuka A."/>
            <person name="Nozaki H."/>
            <person name="Yoshikawa H."/>
            <person name="Miyagishima S.Y."/>
        </authorList>
    </citation>
    <scope>NUCLEOTIDE SEQUENCE [LARGE SCALE GENOMIC DNA]</scope>
    <source>
        <strain evidence="1 2">NIES-2499</strain>
    </source>
</reference>
<keyword evidence="2" id="KW-1185">Reference proteome</keyword>
<comment type="caution">
    <text evidence="1">The sequence shown here is derived from an EMBL/GenBank/DDBJ whole genome shotgun (WGS) entry which is preliminary data.</text>
</comment>
<dbReference type="EMBL" id="BEGY01000018">
    <property type="protein sequence ID" value="GAX76608.1"/>
    <property type="molecule type" value="Genomic_DNA"/>
</dbReference>
<sequence>MVLEIIEKLKVSSKASNATQDFIEFDDGTMLWNASLVLLNYICEHEDSLKGKRVLELGSGLGHLAVGLCRVGALVTCTERPKELIDLTASVQKQLSDVRLKLEQQMTAPETCTASSIRIHSKNYDCPSDQETSQHLASSSTSCSMGSVDAVALEWGEEAFCRSPLAREEVAPFDAIILAEVVYNTSYHQDLLWTIQKFSHPDIVIYSVMVDRPFSFMFFAQLHDLGLYDVEPITEYDSLGMDKNMVHMHRITMKKK</sequence>
<dbReference type="Pfam" id="PF10294">
    <property type="entry name" value="Methyltransf_16"/>
    <property type="match status" value="1"/>
</dbReference>
<dbReference type="STRING" id="1157962.A0A250X0K5"/>
<dbReference type="AlphaFoldDB" id="A0A250X0K5"/>
<dbReference type="SUPFAM" id="SSF53335">
    <property type="entry name" value="S-adenosyl-L-methionine-dependent methyltransferases"/>
    <property type="match status" value="1"/>
</dbReference>
<organism evidence="1 2">
    <name type="scientific">Chlamydomonas eustigma</name>
    <dbReference type="NCBI Taxonomy" id="1157962"/>
    <lineage>
        <taxon>Eukaryota</taxon>
        <taxon>Viridiplantae</taxon>
        <taxon>Chlorophyta</taxon>
        <taxon>core chlorophytes</taxon>
        <taxon>Chlorophyceae</taxon>
        <taxon>CS clade</taxon>
        <taxon>Chlamydomonadales</taxon>
        <taxon>Chlamydomonadaceae</taxon>
        <taxon>Chlamydomonas</taxon>
    </lineage>
</organism>
<gene>
    <name evidence="1" type="ORF">CEUSTIGMA_g4054.t1</name>
</gene>
<accession>A0A250X0K5</accession>
<evidence type="ECO:0008006" key="3">
    <source>
        <dbReference type="Google" id="ProtNLM"/>
    </source>
</evidence>
<dbReference type="InterPro" id="IPR019410">
    <property type="entry name" value="Methyltransf_16"/>
</dbReference>
<dbReference type="PANTHER" id="PTHR14614">
    <property type="entry name" value="HEPATOCELLULAR CARCINOMA-ASSOCIATED ANTIGEN"/>
    <property type="match status" value="1"/>
</dbReference>
<evidence type="ECO:0000313" key="1">
    <source>
        <dbReference type="EMBL" id="GAX76608.1"/>
    </source>
</evidence>
<evidence type="ECO:0000313" key="2">
    <source>
        <dbReference type="Proteomes" id="UP000232323"/>
    </source>
</evidence>
<name>A0A250X0K5_9CHLO</name>
<dbReference type="Gene3D" id="3.40.50.150">
    <property type="entry name" value="Vaccinia Virus protein VP39"/>
    <property type="match status" value="1"/>
</dbReference>
<dbReference type="Proteomes" id="UP000232323">
    <property type="component" value="Unassembled WGS sequence"/>
</dbReference>